<gene>
    <name evidence="2" type="ORF">FDZ14_30460</name>
</gene>
<sequence length="173" mass="19295">MKQKYLIKSLAVSTLALSLLVSTAGAVQVHAATTTASVSTSNLDAFYNKVDYNFEQEVLEHINDKNHFAERKAISDTLGLYDNYKDTKEQKFGISKAIRAIYAKNQVKIKYQTIDAINSNYKGSSIVDYLKSAKQPSSFKDRKALAEKLLINDYSGTAKQNAEMLKLLRSNGK</sequence>
<proteinExistence type="predicted"/>
<evidence type="ECO:0000313" key="3">
    <source>
        <dbReference type="Proteomes" id="UP000501076"/>
    </source>
</evidence>
<dbReference type="RefSeq" id="WP_171778401.1">
    <property type="nucleotide sequence ID" value="NZ_CP045273.1"/>
</dbReference>
<reference evidence="2 3" key="1">
    <citation type="submission" date="2019-10" db="EMBL/GenBank/DDBJ databases">
        <title>Complete genome sequences for adaption low water activity.</title>
        <authorList>
            <person name="Zhao L."/>
            <person name="Zhong J."/>
        </authorList>
    </citation>
    <scope>NUCLEOTIDE SEQUENCE [LARGE SCALE GENOMIC DNA]</scope>
    <source>
        <strain evidence="2 3">FDU301</strain>
        <plasmid evidence="3">pfdu301a</plasmid>
    </source>
</reference>
<organism evidence="2 3">
    <name type="scientific">Priestia megaterium</name>
    <name type="common">Bacillus megaterium</name>
    <dbReference type="NCBI Taxonomy" id="1404"/>
    <lineage>
        <taxon>Bacteria</taxon>
        <taxon>Bacillati</taxon>
        <taxon>Bacillota</taxon>
        <taxon>Bacilli</taxon>
        <taxon>Bacillales</taxon>
        <taxon>Bacillaceae</taxon>
        <taxon>Priestia</taxon>
    </lineage>
</organism>
<dbReference type="AlphaFoldDB" id="A0A6M6E096"/>
<evidence type="ECO:0000256" key="1">
    <source>
        <dbReference type="SAM" id="SignalP"/>
    </source>
</evidence>
<accession>A0A6M6E096</accession>
<feature type="chain" id="PRO_5026825773" evidence="1">
    <location>
        <begin position="32"/>
        <end position="173"/>
    </location>
</feature>
<geneLocation type="plasmid" evidence="3">
    <name>pfdu301a</name>
</geneLocation>
<dbReference type="EMBL" id="CP045273">
    <property type="protein sequence ID" value="QJX80412.1"/>
    <property type="molecule type" value="Genomic_DNA"/>
</dbReference>
<evidence type="ECO:0000313" key="2">
    <source>
        <dbReference type="EMBL" id="QJX80412.1"/>
    </source>
</evidence>
<dbReference type="SUPFAM" id="SSF158634">
    <property type="entry name" value="RPA2825-like"/>
    <property type="match status" value="1"/>
</dbReference>
<feature type="signal peptide" evidence="1">
    <location>
        <begin position="1"/>
        <end position="31"/>
    </location>
</feature>
<keyword evidence="2" id="KW-0614">Plasmid</keyword>
<protein>
    <submittedName>
        <fullName evidence="2">Uncharacterized protein</fullName>
    </submittedName>
</protein>
<dbReference type="Proteomes" id="UP000501076">
    <property type="component" value="Plasmid pFDU301A"/>
</dbReference>
<keyword evidence="1" id="KW-0732">Signal</keyword>
<name>A0A6M6E096_PRIMG</name>